<dbReference type="Proteomes" id="UP000479639">
    <property type="component" value="Unassembled WGS sequence"/>
</dbReference>
<evidence type="ECO:0000313" key="2">
    <source>
        <dbReference type="EMBL" id="KAB1651009.1"/>
    </source>
</evidence>
<dbReference type="InterPro" id="IPR016032">
    <property type="entry name" value="Sig_transdc_resp-reg_C-effctor"/>
</dbReference>
<evidence type="ECO:0000259" key="1">
    <source>
        <dbReference type="Pfam" id="PF00196"/>
    </source>
</evidence>
<dbReference type="EMBL" id="WAJS01000006">
    <property type="protein sequence ID" value="KAB1651009.1"/>
    <property type="molecule type" value="Genomic_DNA"/>
</dbReference>
<comment type="caution">
    <text evidence="2">The sequence shown here is derived from an EMBL/GenBank/DDBJ whole genome shotgun (WGS) entry which is preliminary data.</text>
</comment>
<dbReference type="InterPro" id="IPR000792">
    <property type="entry name" value="Tscrpt_reg_LuxR_C"/>
</dbReference>
<gene>
    <name evidence="2" type="ORF">F8D48_02765</name>
</gene>
<evidence type="ECO:0000313" key="3">
    <source>
        <dbReference type="Proteomes" id="UP000479639"/>
    </source>
</evidence>
<dbReference type="GO" id="GO:0006355">
    <property type="term" value="P:regulation of DNA-templated transcription"/>
    <property type="evidence" value="ECO:0007669"/>
    <property type="project" value="InterPro"/>
</dbReference>
<protein>
    <recommendedName>
        <fullName evidence="1">HTH luxR-type domain-containing protein</fullName>
    </recommendedName>
</protein>
<accession>A0A7C8BSE2</accession>
<proteinExistence type="predicted"/>
<dbReference type="RefSeq" id="WP_151429873.1">
    <property type="nucleotide sequence ID" value="NZ_JANJZI010000012.1"/>
</dbReference>
<dbReference type="InterPro" id="IPR036388">
    <property type="entry name" value="WH-like_DNA-bd_sf"/>
</dbReference>
<dbReference type="Gene3D" id="1.10.10.10">
    <property type="entry name" value="Winged helix-like DNA-binding domain superfamily/Winged helix DNA-binding domain"/>
    <property type="match status" value="1"/>
</dbReference>
<feature type="domain" description="HTH luxR-type" evidence="1">
    <location>
        <begin position="23"/>
        <end position="52"/>
    </location>
</feature>
<keyword evidence="3" id="KW-1185">Reference proteome</keyword>
<sequence length="60" mass="6927">MPKRKTSKPPSPKLRRFPGAFGLSPRESEVLEYLLRGYTVARLREQLFISPNAGKGWRVR</sequence>
<reference evidence="2 3" key="1">
    <citation type="submission" date="2019-09" db="EMBL/GenBank/DDBJ databases">
        <title>Whole genome shotgun sequencing (WGS) of Ellagibacter isourolithinifaciens DSM 104140(T) and Adlercreutzia muris DSM 29508(T).</title>
        <authorList>
            <person name="Stoll D.A."/>
            <person name="Danylec N."/>
            <person name="Huch M."/>
        </authorList>
    </citation>
    <scope>NUCLEOTIDE SEQUENCE [LARGE SCALE GENOMIC DNA]</scope>
    <source>
        <strain evidence="2 3">DSM 29508</strain>
    </source>
</reference>
<dbReference type="SUPFAM" id="SSF46894">
    <property type="entry name" value="C-terminal effector domain of the bipartite response regulators"/>
    <property type="match status" value="1"/>
</dbReference>
<name>A0A7C8BSE2_9ACTN</name>
<dbReference type="Pfam" id="PF00196">
    <property type="entry name" value="GerE"/>
    <property type="match status" value="1"/>
</dbReference>
<dbReference type="AlphaFoldDB" id="A0A7C8BSE2"/>
<dbReference type="GO" id="GO:0003677">
    <property type="term" value="F:DNA binding"/>
    <property type="evidence" value="ECO:0007669"/>
    <property type="project" value="InterPro"/>
</dbReference>
<organism evidence="2 3">
    <name type="scientific">Adlercreutzia muris</name>
    <dbReference type="NCBI Taxonomy" id="1796610"/>
    <lineage>
        <taxon>Bacteria</taxon>
        <taxon>Bacillati</taxon>
        <taxon>Actinomycetota</taxon>
        <taxon>Coriobacteriia</taxon>
        <taxon>Eggerthellales</taxon>
        <taxon>Eggerthellaceae</taxon>
        <taxon>Adlercreutzia</taxon>
    </lineage>
</organism>